<dbReference type="InterPro" id="IPR000537">
    <property type="entry name" value="UbiA_prenyltransferase"/>
</dbReference>
<dbReference type="Proteomes" id="UP000198521">
    <property type="component" value="Unassembled WGS sequence"/>
</dbReference>
<keyword evidence="3 5" id="KW-1133">Transmembrane helix</keyword>
<feature type="transmembrane region" description="Helical" evidence="5">
    <location>
        <begin position="169"/>
        <end position="191"/>
    </location>
</feature>
<keyword evidence="6" id="KW-0808">Transferase</keyword>
<organism evidence="6 7">
    <name type="scientific">Aquimarina amphilecti</name>
    <dbReference type="NCBI Taxonomy" id="1038014"/>
    <lineage>
        <taxon>Bacteria</taxon>
        <taxon>Pseudomonadati</taxon>
        <taxon>Bacteroidota</taxon>
        <taxon>Flavobacteriia</taxon>
        <taxon>Flavobacteriales</taxon>
        <taxon>Flavobacteriaceae</taxon>
        <taxon>Aquimarina</taxon>
    </lineage>
</organism>
<feature type="transmembrane region" description="Helical" evidence="5">
    <location>
        <begin position="82"/>
        <end position="102"/>
    </location>
</feature>
<feature type="transmembrane region" description="Helical" evidence="5">
    <location>
        <begin position="220"/>
        <end position="237"/>
    </location>
</feature>
<dbReference type="GO" id="GO:0016020">
    <property type="term" value="C:membrane"/>
    <property type="evidence" value="ECO:0007669"/>
    <property type="project" value="UniProtKB-SubCell"/>
</dbReference>
<dbReference type="EMBL" id="FOAB01000001">
    <property type="protein sequence ID" value="SEK31316.1"/>
    <property type="molecule type" value="Genomic_DNA"/>
</dbReference>
<dbReference type="GO" id="GO:0016765">
    <property type="term" value="F:transferase activity, transferring alkyl or aryl (other than methyl) groups"/>
    <property type="evidence" value="ECO:0007669"/>
    <property type="project" value="InterPro"/>
</dbReference>
<proteinExistence type="predicted"/>
<evidence type="ECO:0000313" key="7">
    <source>
        <dbReference type="Proteomes" id="UP000198521"/>
    </source>
</evidence>
<feature type="transmembrane region" description="Helical" evidence="5">
    <location>
        <begin position="40"/>
        <end position="62"/>
    </location>
</feature>
<evidence type="ECO:0000256" key="3">
    <source>
        <dbReference type="ARBA" id="ARBA00022989"/>
    </source>
</evidence>
<dbReference type="STRING" id="1038014.SAMN04487910_0226"/>
<evidence type="ECO:0000256" key="5">
    <source>
        <dbReference type="SAM" id="Phobius"/>
    </source>
</evidence>
<dbReference type="AlphaFoldDB" id="A0A1H7FZ35"/>
<dbReference type="RefSeq" id="WP_091404360.1">
    <property type="nucleotide sequence ID" value="NZ_FOAB01000001.1"/>
</dbReference>
<feature type="transmembrane region" description="Helical" evidence="5">
    <location>
        <begin position="137"/>
        <end position="157"/>
    </location>
</feature>
<protein>
    <submittedName>
        <fullName evidence="6">4-hydroxybenzoate polyprenyltransferase</fullName>
    </submittedName>
</protein>
<feature type="transmembrane region" description="Helical" evidence="5">
    <location>
        <begin position="12"/>
        <end position="28"/>
    </location>
</feature>
<sequence>MQAYLKLIKFDNLILIALAQLFIKYGLFEPFDIDITLNAFGISLLIVSTISLVAAANIMLHIQNKEYAIIEETSEAVISEKIMNRLFIIFNVIGVAIGFYLSNIIGKPKLAALFIVVSGVFYIYTTYLKEILVLKNILIGVLMALGLIGVTIFDLLPAITEQNRVSQKVIFLIVVDYSIFAFIIVTIREILKDCIHIDRDHNAGLPTIPITLGKERTTKLISGLTLIPIGLIIYYVYTYLFNNSIAVVIVLGLLVAPLLYFMFKSWGAENNKEFKTLSLILKIVLFIASLSLLLYQFILK</sequence>
<dbReference type="Gene3D" id="1.20.120.1780">
    <property type="entry name" value="UbiA prenyltransferase"/>
    <property type="match status" value="1"/>
</dbReference>
<dbReference type="Pfam" id="PF01040">
    <property type="entry name" value="UbiA"/>
    <property type="match status" value="1"/>
</dbReference>
<feature type="transmembrane region" description="Helical" evidence="5">
    <location>
        <begin position="108"/>
        <end position="125"/>
    </location>
</feature>
<comment type="subcellular location">
    <subcellularLocation>
        <location evidence="1">Membrane</location>
        <topology evidence="1">Multi-pass membrane protein</topology>
    </subcellularLocation>
</comment>
<accession>A0A1H7FZ35</accession>
<evidence type="ECO:0000256" key="2">
    <source>
        <dbReference type="ARBA" id="ARBA00022692"/>
    </source>
</evidence>
<feature type="transmembrane region" description="Helical" evidence="5">
    <location>
        <begin position="243"/>
        <end position="263"/>
    </location>
</feature>
<gene>
    <name evidence="6" type="ORF">SAMN04487910_0226</name>
</gene>
<keyword evidence="7" id="KW-1185">Reference proteome</keyword>
<name>A0A1H7FZ35_AQUAM</name>
<evidence type="ECO:0000313" key="6">
    <source>
        <dbReference type="EMBL" id="SEK31316.1"/>
    </source>
</evidence>
<keyword evidence="2 5" id="KW-0812">Transmembrane</keyword>
<dbReference type="OrthoDB" id="9811562at2"/>
<feature type="transmembrane region" description="Helical" evidence="5">
    <location>
        <begin position="279"/>
        <end position="298"/>
    </location>
</feature>
<dbReference type="NCBIfam" id="NF009512">
    <property type="entry name" value="PRK12872.1-1"/>
    <property type="match status" value="1"/>
</dbReference>
<reference evidence="6 7" key="1">
    <citation type="submission" date="2016-10" db="EMBL/GenBank/DDBJ databases">
        <authorList>
            <person name="de Groot N.N."/>
        </authorList>
    </citation>
    <scope>NUCLEOTIDE SEQUENCE [LARGE SCALE GENOMIC DNA]</scope>
    <source>
        <strain evidence="6 7">DSM 25232</strain>
    </source>
</reference>
<keyword evidence="4 5" id="KW-0472">Membrane</keyword>
<evidence type="ECO:0000256" key="1">
    <source>
        <dbReference type="ARBA" id="ARBA00004141"/>
    </source>
</evidence>
<evidence type="ECO:0000256" key="4">
    <source>
        <dbReference type="ARBA" id="ARBA00023136"/>
    </source>
</evidence>